<evidence type="ECO:0000313" key="1">
    <source>
        <dbReference type="EMBL" id="MFC4823870.1"/>
    </source>
</evidence>
<dbReference type="SUPFAM" id="SSF53649">
    <property type="entry name" value="Alkaline phosphatase-like"/>
    <property type="match status" value="2"/>
</dbReference>
<dbReference type="Proteomes" id="UP001595945">
    <property type="component" value="Unassembled WGS sequence"/>
</dbReference>
<reference evidence="1 2" key="1">
    <citation type="journal article" date="2019" name="Int. J. Syst. Evol. Microbiol.">
        <title>The Global Catalogue of Microorganisms (GCM) 10K type strain sequencing project: providing services to taxonomists for standard genome sequencing and annotation.</title>
        <authorList>
            <consortium name="The Broad Institute Genomics Platform"/>
            <consortium name="The Broad Institute Genome Sequencing Center for Infectious Disease"/>
            <person name="Wu L."/>
            <person name="Ma J."/>
        </authorList>
    </citation>
    <scope>NUCLEOTIDE SEQUENCE [LARGE SCALE GENOMIC DNA]</scope>
    <source>
        <strain evidence="1 2">XZYJ18</strain>
    </source>
</reference>
<dbReference type="AlphaFoldDB" id="A0ABD5Q032"/>
<protein>
    <submittedName>
        <fullName evidence="1">Alkaline phosphatase family protein</fullName>
    </submittedName>
</protein>
<comment type="caution">
    <text evidence="1">The sequence shown here is derived from an EMBL/GenBank/DDBJ whole genome shotgun (WGS) entry which is preliminary data.</text>
</comment>
<keyword evidence="2" id="KW-1185">Reference proteome</keyword>
<dbReference type="PANTHER" id="PTHR10151">
    <property type="entry name" value="ECTONUCLEOTIDE PYROPHOSPHATASE/PHOSPHODIESTERASE"/>
    <property type="match status" value="1"/>
</dbReference>
<evidence type="ECO:0000313" key="2">
    <source>
        <dbReference type="Proteomes" id="UP001595945"/>
    </source>
</evidence>
<dbReference type="Gene3D" id="3.40.720.10">
    <property type="entry name" value="Alkaline Phosphatase, subunit A"/>
    <property type="match status" value="2"/>
</dbReference>
<dbReference type="RefSeq" id="WP_254270091.1">
    <property type="nucleotide sequence ID" value="NZ_CP100401.1"/>
</dbReference>
<name>A0ABD5Q032_9EURY</name>
<dbReference type="PANTHER" id="PTHR10151:SF120">
    <property type="entry name" value="BIS(5'-ADENOSYL)-TRIPHOSPHATASE"/>
    <property type="match status" value="1"/>
</dbReference>
<gene>
    <name evidence="1" type="ORF">ACFO9K_06310</name>
</gene>
<dbReference type="Pfam" id="PF01663">
    <property type="entry name" value="Phosphodiest"/>
    <property type="match status" value="1"/>
</dbReference>
<sequence>MSDGSVYVFGLDGVPPELVDRGIDAGRLPNFGRMRAEGTDGTTRSTVPPLSMIAWSSFATGRNPGNHGVYNFMLKEEGGYATDFVNAETLREQSVPVWEYLDAEGHRSGVMNVMPGYPPSRTSGFHISDNITTPSSGSYAFPDELQADIEERVGEYDVDPYEGYDDGTDEANLQGLLDNFFEIEKNRVEVAKLLVEEYPCDFHSLVFSGPDNVLHVLGHVLDETHPKHDPEVARKYDDKPLELLELYDEFLGWVMERMDDEDTLMVLSDHGHGPVYKTINLNSWLHQAGYLELESRPWTRLKQFGYNHVYDAVETVMSELNLFSKLKMGVARTNGDGSGPDLAELLTISRKDIDWSRTAAFTVASGGQIYLNTDDHDEGAIPDHKYDEVRERLRERLLAVEHPERGERVIDSVLYGEDVYGDEYADTRPDLVCMPAPGYQIQYPQTMKTKRVFADPPKTGSHTSMNEMHGIFYAWGGPVKQETSVTVDLTDFAPTACSLLDVPVPAEMDGEVRDDVVDVAPERARYDGKVEAKRAVREVTEELSVD</sequence>
<accession>A0ABD5Q032</accession>
<dbReference type="GO" id="GO:0016787">
    <property type="term" value="F:hydrolase activity"/>
    <property type="evidence" value="ECO:0007669"/>
    <property type="project" value="UniProtKB-ARBA"/>
</dbReference>
<dbReference type="EMBL" id="JBHSHT010000001">
    <property type="protein sequence ID" value="MFC4823870.1"/>
    <property type="molecule type" value="Genomic_DNA"/>
</dbReference>
<dbReference type="InterPro" id="IPR002591">
    <property type="entry name" value="Phosphodiest/P_Trfase"/>
</dbReference>
<dbReference type="InterPro" id="IPR017850">
    <property type="entry name" value="Alkaline_phosphatase_core_sf"/>
</dbReference>
<dbReference type="GeneID" id="73047130"/>
<proteinExistence type="predicted"/>
<organism evidence="1 2">
    <name type="scientific">Halorussus aquaticus</name>
    <dbReference type="NCBI Taxonomy" id="2953748"/>
    <lineage>
        <taxon>Archaea</taxon>
        <taxon>Methanobacteriati</taxon>
        <taxon>Methanobacteriota</taxon>
        <taxon>Stenosarchaea group</taxon>
        <taxon>Halobacteria</taxon>
        <taxon>Halobacteriales</taxon>
        <taxon>Haladaptataceae</taxon>
        <taxon>Halorussus</taxon>
    </lineage>
</organism>